<dbReference type="Gene3D" id="6.10.250.790">
    <property type="match status" value="1"/>
</dbReference>
<dbReference type="InterPro" id="IPR036192">
    <property type="entry name" value="Cell_div_ZapA-like_sf"/>
</dbReference>
<dbReference type="KEGG" id="eli:ELI_05195"/>
<dbReference type="eggNOG" id="COG3027">
    <property type="taxonomic scope" value="Bacteria"/>
</dbReference>
<organism evidence="2 3">
    <name type="scientific">Erythrobacter litoralis (strain HTCC2594)</name>
    <dbReference type="NCBI Taxonomy" id="314225"/>
    <lineage>
        <taxon>Bacteria</taxon>
        <taxon>Pseudomonadati</taxon>
        <taxon>Pseudomonadota</taxon>
        <taxon>Alphaproteobacteria</taxon>
        <taxon>Sphingomonadales</taxon>
        <taxon>Erythrobacteraceae</taxon>
        <taxon>Erythrobacter/Porphyrobacter group</taxon>
        <taxon>Erythrobacter</taxon>
    </lineage>
</organism>
<evidence type="ECO:0000313" key="2">
    <source>
        <dbReference type="EMBL" id="ABC63131.1"/>
    </source>
</evidence>
<proteinExistence type="predicted"/>
<accession>Q2NB10</accession>
<gene>
    <name evidence="2" type="ordered locus">ELI_05195</name>
</gene>
<dbReference type="HOGENOM" id="CLU_1281565_0_0_5"/>
<evidence type="ECO:0008006" key="4">
    <source>
        <dbReference type="Google" id="ProtNLM"/>
    </source>
</evidence>
<dbReference type="EMBL" id="CP000157">
    <property type="protein sequence ID" value="ABC63131.1"/>
    <property type="molecule type" value="Genomic_DNA"/>
</dbReference>
<sequence length="215" mass="23670">MNQIDITVGGRQFAIAVQPGDEEHVRNLADRINERFQQLANRYSQNLLFASLRIADELHAAEARRAKIEADSKTALTGIADLKREAELAEDKAAKLKERVSGLEKELDQAQTAIQQESNKYNDLIADNERFKVAVMEADSEKSRLQGELASLRSERDALEAKLAEAEEQSAPPQQASFINPAAAPDDPELAPSLERFAELLENCAAKLEGVGETS</sequence>
<feature type="region of interest" description="Disordered" evidence="1">
    <location>
        <begin position="161"/>
        <end position="191"/>
    </location>
</feature>
<protein>
    <recommendedName>
        <fullName evidence="4">Cell division protein ZapA</fullName>
    </recommendedName>
</protein>
<dbReference type="STRING" id="314225.ELI_05195"/>
<dbReference type="AlphaFoldDB" id="Q2NB10"/>
<dbReference type="InterPro" id="IPR007838">
    <property type="entry name" value="Cell_div_ZapA-like"/>
</dbReference>
<keyword evidence="3" id="KW-1185">Reference proteome</keyword>
<dbReference type="InterPro" id="IPR053712">
    <property type="entry name" value="Bac_CellDiv_Activator"/>
</dbReference>
<evidence type="ECO:0000256" key="1">
    <source>
        <dbReference type="SAM" id="MobiDB-lite"/>
    </source>
</evidence>
<evidence type="ECO:0000313" key="3">
    <source>
        <dbReference type="Proteomes" id="UP000008808"/>
    </source>
</evidence>
<dbReference type="RefSeq" id="WP_011413967.1">
    <property type="nucleotide sequence ID" value="NC_007722.1"/>
</dbReference>
<reference evidence="3" key="1">
    <citation type="journal article" date="2009" name="J. Bacteriol.">
        <title>Complete genome sequence of Erythrobacter litoralis HTCC2594.</title>
        <authorList>
            <person name="Oh H.M."/>
            <person name="Giovannoni S.J."/>
            <person name="Ferriera S."/>
            <person name="Johnson J."/>
            <person name="Cho J.C."/>
        </authorList>
    </citation>
    <scope>NUCLEOTIDE SEQUENCE [LARGE SCALE GENOMIC DNA]</scope>
    <source>
        <strain evidence="3">HTCC2594</strain>
    </source>
</reference>
<dbReference type="Proteomes" id="UP000008808">
    <property type="component" value="Chromosome"/>
</dbReference>
<dbReference type="Pfam" id="PF05164">
    <property type="entry name" value="ZapA"/>
    <property type="match status" value="1"/>
</dbReference>
<dbReference type="SUPFAM" id="SSF102829">
    <property type="entry name" value="Cell division protein ZapA-like"/>
    <property type="match status" value="1"/>
</dbReference>
<name>Q2NB10_ERYLH</name>
<dbReference type="OrthoDB" id="9797575at2"/>